<name>A0A1G1ZMQ0_9BACT</name>
<dbReference type="InterPro" id="IPR014721">
    <property type="entry name" value="Ribsml_uS5_D2-typ_fold_subgr"/>
</dbReference>
<dbReference type="EMBL" id="MHJJ01000006">
    <property type="protein sequence ID" value="OGY65882.1"/>
    <property type="molecule type" value="Genomic_DNA"/>
</dbReference>
<dbReference type="SUPFAM" id="SSF54211">
    <property type="entry name" value="Ribosomal protein S5 domain 2-like"/>
    <property type="match status" value="1"/>
</dbReference>
<evidence type="ECO:0000256" key="4">
    <source>
        <dbReference type="ARBA" id="ARBA00035259"/>
    </source>
</evidence>
<evidence type="ECO:0000256" key="3">
    <source>
        <dbReference type="ARBA" id="ARBA00023274"/>
    </source>
</evidence>
<proteinExistence type="inferred from homology"/>
<dbReference type="InterPro" id="IPR020568">
    <property type="entry name" value="Ribosomal_Su5_D2-typ_SF"/>
</dbReference>
<comment type="caution">
    <text evidence="7">The sequence shown here is derived from an EMBL/GenBank/DDBJ whole genome shotgun (WGS) entry which is preliminary data.</text>
</comment>
<evidence type="ECO:0000256" key="5">
    <source>
        <dbReference type="HAMAP-Rule" id="MF_00532"/>
    </source>
</evidence>
<evidence type="ECO:0000256" key="1">
    <source>
        <dbReference type="ARBA" id="ARBA00005251"/>
    </source>
</evidence>
<dbReference type="NCBIfam" id="NF001099">
    <property type="entry name" value="PRK00132.1"/>
    <property type="match status" value="1"/>
</dbReference>
<dbReference type="PANTHER" id="PTHR21569:SF1">
    <property type="entry name" value="SMALL RIBOSOMAL SUBUNIT PROTEIN US9M"/>
    <property type="match status" value="1"/>
</dbReference>
<keyword evidence="3 5" id="KW-0687">Ribonucleoprotein</keyword>
<keyword evidence="2 5" id="KW-0689">Ribosomal protein</keyword>
<dbReference type="GO" id="GO:0006412">
    <property type="term" value="P:translation"/>
    <property type="evidence" value="ECO:0007669"/>
    <property type="project" value="UniProtKB-UniRule"/>
</dbReference>
<dbReference type="GO" id="GO:0022627">
    <property type="term" value="C:cytosolic small ribosomal subunit"/>
    <property type="evidence" value="ECO:0007669"/>
    <property type="project" value="TreeGrafter"/>
</dbReference>
<dbReference type="GO" id="GO:0003735">
    <property type="term" value="F:structural constituent of ribosome"/>
    <property type="evidence" value="ECO:0007669"/>
    <property type="project" value="InterPro"/>
</dbReference>
<dbReference type="STRING" id="1798407.A3A16_02240"/>
<dbReference type="AlphaFoldDB" id="A0A1G1ZMQ0"/>
<evidence type="ECO:0000256" key="6">
    <source>
        <dbReference type="RuleBase" id="RU003815"/>
    </source>
</evidence>
<dbReference type="InterPro" id="IPR000754">
    <property type="entry name" value="Ribosomal_uS9"/>
</dbReference>
<dbReference type="Gene3D" id="3.30.230.10">
    <property type="match status" value="1"/>
</dbReference>
<accession>A0A1G1ZMQ0</accession>
<dbReference type="Proteomes" id="UP000177942">
    <property type="component" value="Unassembled WGS sequence"/>
</dbReference>
<reference evidence="7 8" key="1">
    <citation type="journal article" date="2016" name="Nat. Commun.">
        <title>Thousands of microbial genomes shed light on interconnected biogeochemical processes in an aquifer system.</title>
        <authorList>
            <person name="Anantharaman K."/>
            <person name="Brown C.T."/>
            <person name="Hug L.A."/>
            <person name="Sharon I."/>
            <person name="Castelle C.J."/>
            <person name="Probst A.J."/>
            <person name="Thomas B.C."/>
            <person name="Singh A."/>
            <person name="Wilkins M.J."/>
            <person name="Karaoz U."/>
            <person name="Brodie E.L."/>
            <person name="Williams K.H."/>
            <person name="Hubbard S.S."/>
            <person name="Banfield J.F."/>
        </authorList>
    </citation>
    <scope>NUCLEOTIDE SEQUENCE [LARGE SCALE GENOMIC DNA]</scope>
</reference>
<evidence type="ECO:0000313" key="8">
    <source>
        <dbReference type="Proteomes" id="UP000177942"/>
    </source>
</evidence>
<dbReference type="FunFam" id="3.30.230.10:FF:000001">
    <property type="entry name" value="30S ribosomal protein S9"/>
    <property type="match status" value="1"/>
</dbReference>
<dbReference type="InterPro" id="IPR020574">
    <property type="entry name" value="Ribosomal_uS9_CS"/>
</dbReference>
<dbReference type="HAMAP" id="MF_00532_B">
    <property type="entry name" value="Ribosomal_uS9_B"/>
    <property type="match status" value="1"/>
</dbReference>
<comment type="similarity">
    <text evidence="1 5 6">Belongs to the universal ribosomal protein uS9 family.</text>
</comment>
<dbReference type="PROSITE" id="PS00360">
    <property type="entry name" value="RIBOSOMAL_S9"/>
    <property type="match status" value="1"/>
</dbReference>
<evidence type="ECO:0000313" key="7">
    <source>
        <dbReference type="EMBL" id="OGY65882.1"/>
    </source>
</evidence>
<sequence>MKPAAHEKPVVKERYYEARGGRKTAIARVRLYSKRTGILINDKDFREYFKAPKHQQIVIAPLETMKMTDTLGATVKVSGGGLTAQAEAVRHGLSRALVKFNDNFKKRLRRVGFLTRDSRMVERKKYGLKKARRAPQWAKR</sequence>
<dbReference type="InterPro" id="IPR023035">
    <property type="entry name" value="Ribosomal_uS9_bac/plastid"/>
</dbReference>
<evidence type="ECO:0000256" key="2">
    <source>
        <dbReference type="ARBA" id="ARBA00022980"/>
    </source>
</evidence>
<protein>
    <recommendedName>
        <fullName evidence="4 5">Small ribosomal subunit protein uS9</fullName>
    </recommendedName>
</protein>
<gene>
    <name evidence="5" type="primary">rpsI</name>
    <name evidence="7" type="ORF">A3A16_02240</name>
</gene>
<dbReference type="GO" id="GO:0003723">
    <property type="term" value="F:RNA binding"/>
    <property type="evidence" value="ECO:0007669"/>
    <property type="project" value="TreeGrafter"/>
</dbReference>
<dbReference type="Pfam" id="PF00380">
    <property type="entry name" value="Ribosomal_S9"/>
    <property type="match status" value="1"/>
</dbReference>
<dbReference type="PANTHER" id="PTHR21569">
    <property type="entry name" value="RIBOSOMAL PROTEIN S9"/>
    <property type="match status" value="1"/>
</dbReference>
<organism evidence="7 8">
    <name type="scientific">Candidatus Harrisonbacteria bacterium RIFCSPLOWO2_01_FULL_44_18</name>
    <dbReference type="NCBI Taxonomy" id="1798407"/>
    <lineage>
        <taxon>Bacteria</taxon>
        <taxon>Candidatus Harrisoniibacteriota</taxon>
    </lineage>
</organism>